<dbReference type="Proteomes" id="UP000193244">
    <property type="component" value="Unassembled WGS sequence"/>
</dbReference>
<keyword evidence="2" id="KW-1185">Reference proteome</keyword>
<dbReference type="SUPFAM" id="SSF53756">
    <property type="entry name" value="UDP-Glycosyltransferase/glycogen phosphorylase"/>
    <property type="match status" value="1"/>
</dbReference>
<protein>
    <submittedName>
        <fullName evidence="1">Uncharacterized protein</fullName>
    </submittedName>
</protein>
<sequence>MSSDVPYVMVALGRSRPASDSDWIDSGLVRHFVRFERAAPSGFRFSSRIFGLGLDSAIVALKVAVLAPRGPYLAANPWVAVALRLLGKRRIAVTGIYAENGSRSFRLLRRFLGDAPVVTLVRHEAESWNAAGGRATPVIYGNTFGYPYPTPPRTDGRISIFIGGSSDRDPAAIDRLEGELRDADSAFDLVIVSKEEPSSWSGQNATVTRTGYVSADEFGRLISLSDVVYLPLSHGHRAAGHMVAVGALEVGVPVVSTDSPAMTGYVDGTVIRTAPSDEKVLPALESVALWGRENRPEVRAEWDAHYSHRAYVERVAAALRQRA</sequence>
<dbReference type="EMBL" id="FXAY01000001">
    <property type="protein sequence ID" value="SMG16079.1"/>
    <property type="molecule type" value="Genomic_DNA"/>
</dbReference>
<dbReference type="Pfam" id="PF13692">
    <property type="entry name" value="Glyco_trans_1_4"/>
    <property type="match status" value="1"/>
</dbReference>
<accession>A0A1X7IMC7</accession>
<proteinExistence type="predicted"/>
<dbReference type="OrthoDB" id="5115453at2"/>
<gene>
    <name evidence="1" type="ORF">SAMN06296010_0663</name>
</gene>
<organism evidence="1 2">
    <name type="scientific">Agreia pratensis</name>
    <dbReference type="NCBI Taxonomy" id="150121"/>
    <lineage>
        <taxon>Bacteria</taxon>
        <taxon>Bacillati</taxon>
        <taxon>Actinomycetota</taxon>
        <taxon>Actinomycetes</taxon>
        <taxon>Micrococcales</taxon>
        <taxon>Microbacteriaceae</taxon>
        <taxon>Agreia</taxon>
    </lineage>
</organism>
<dbReference type="RefSeq" id="WP_085482877.1">
    <property type="nucleotide sequence ID" value="NZ_FXAY01000001.1"/>
</dbReference>
<name>A0A1X7IMC7_9MICO</name>
<evidence type="ECO:0000313" key="1">
    <source>
        <dbReference type="EMBL" id="SMG16079.1"/>
    </source>
</evidence>
<dbReference type="AlphaFoldDB" id="A0A1X7IMC7"/>
<dbReference type="STRING" id="150121.SAMN06296010_0663"/>
<dbReference type="Gene3D" id="3.40.50.2000">
    <property type="entry name" value="Glycogen Phosphorylase B"/>
    <property type="match status" value="1"/>
</dbReference>
<evidence type="ECO:0000313" key="2">
    <source>
        <dbReference type="Proteomes" id="UP000193244"/>
    </source>
</evidence>
<reference evidence="2" key="1">
    <citation type="submission" date="2017-04" db="EMBL/GenBank/DDBJ databases">
        <authorList>
            <person name="Varghese N."/>
            <person name="Submissions S."/>
        </authorList>
    </citation>
    <scope>NUCLEOTIDE SEQUENCE [LARGE SCALE GENOMIC DNA]</scope>
    <source>
        <strain evidence="2">VKM Ac-2510</strain>
    </source>
</reference>